<gene>
    <name evidence="1" type="ORF">METZ01_LOCUS373579</name>
</gene>
<proteinExistence type="predicted"/>
<protein>
    <submittedName>
        <fullName evidence="1">Uncharacterized protein</fullName>
    </submittedName>
</protein>
<dbReference type="EMBL" id="UINC01136145">
    <property type="protein sequence ID" value="SVD20725.1"/>
    <property type="molecule type" value="Genomic_DNA"/>
</dbReference>
<dbReference type="AlphaFoldDB" id="A0A382TG05"/>
<sequence>MRDDLNLKLLQDRTHVDSNREESPVFVQIEISPDENT</sequence>
<feature type="non-terminal residue" evidence="1">
    <location>
        <position position="37"/>
    </location>
</feature>
<name>A0A382TG05_9ZZZZ</name>
<evidence type="ECO:0000313" key="1">
    <source>
        <dbReference type="EMBL" id="SVD20725.1"/>
    </source>
</evidence>
<reference evidence="1" key="1">
    <citation type="submission" date="2018-05" db="EMBL/GenBank/DDBJ databases">
        <authorList>
            <person name="Lanie J.A."/>
            <person name="Ng W.-L."/>
            <person name="Kazmierczak K.M."/>
            <person name="Andrzejewski T.M."/>
            <person name="Davidsen T.M."/>
            <person name="Wayne K.J."/>
            <person name="Tettelin H."/>
            <person name="Glass J.I."/>
            <person name="Rusch D."/>
            <person name="Podicherti R."/>
            <person name="Tsui H.-C.T."/>
            <person name="Winkler M.E."/>
        </authorList>
    </citation>
    <scope>NUCLEOTIDE SEQUENCE</scope>
</reference>
<accession>A0A382TG05</accession>
<organism evidence="1">
    <name type="scientific">marine metagenome</name>
    <dbReference type="NCBI Taxonomy" id="408172"/>
    <lineage>
        <taxon>unclassified sequences</taxon>
        <taxon>metagenomes</taxon>
        <taxon>ecological metagenomes</taxon>
    </lineage>
</organism>